<keyword evidence="2" id="KW-0808">Transferase</keyword>
<keyword evidence="9" id="KW-1185">Reference proteome</keyword>
<accession>A0A9P6RDA1</accession>
<evidence type="ECO:0000256" key="3">
    <source>
        <dbReference type="ARBA" id="ARBA00022692"/>
    </source>
</evidence>
<evidence type="ECO:0000313" key="8">
    <source>
        <dbReference type="EMBL" id="KAG0317643.1"/>
    </source>
</evidence>
<dbReference type="PANTHER" id="PTHR13906:SF4">
    <property type="entry name" value="LYSOPHOSPHOLIPID ACYLTRANSFERASE 6"/>
    <property type="match status" value="1"/>
</dbReference>
<feature type="transmembrane region" description="Helical" evidence="7">
    <location>
        <begin position="215"/>
        <end position="234"/>
    </location>
</feature>
<feature type="transmembrane region" description="Helical" evidence="7">
    <location>
        <begin position="20"/>
        <end position="37"/>
    </location>
</feature>
<dbReference type="AlphaFoldDB" id="A0A9P6RDA1"/>
<keyword evidence="4 7" id="KW-1133">Transmembrane helix</keyword>
<name>A0A9P6RDA1_9FUNG</name>
<evidence type="ECO:0000256" key="4">
    <source>
        <dbReference type="ARBA" id="ARBA00022989"/>
    </source>
</evidence>
<dbReference type="GO" id="GO:0047184">
    <property type="term" value="F:1-acylglycerophosphocholine O-acyltransferase activity"/>
    <property type="evidence" value="ECO:0007669"/>
    <property type="project" value="TreeGrafter"/>
</dbReference>
<reference evidence="8" key="1">
    <citation type="journal article" date="2020" name="Fungal Divers.">
        <title>Resolving the Mortierellaceae phylogeny through synthesis of multi-gene phylogenetics and phylogenomics.</title>
        <authorList>
            <person name="Vandepol N."/>
            <person name="Liber J."/>
            <person name="Desiro A."/>
            <person name="Na H."/>
            <person name="Kennedy M."/>
            <person name="Barry K."/>
            <person name="Grigoriev I.V."/>
            <person name="Miller A.N."/>
            <person name="O'Donnell K."/>
            <person name="Stajich J.E."/>
            <person name="Bonito G."/>
        </authorList>
    </citation>
    <scope>NUCLEOTIDE SEQUENCE</scope>
    <source>
        <strain evidence="8">REB-010B</strain>
    </source>
</reference>
<keyword evidence="3 7" id="KW-0812">Transmembrane</keyword>
<feature type="transmembrane region" description="Helical" evidence="7">
    <location>
        <begin position="440"/>
        <end position="461"/>
    </location>
</feature>
<feature type="transmembrane region" description="Helical" evidence="7">
    <location>
        <begin position="406"/>
        <end position="428"/>
    </location>
</feature>
<dbReference type="GO" id="GO:0046474">
    <property type="term" value="P:glycerophospholipid biosynthetic process"/>
    <property type="evidence" value="ECO:0007669"/>
    <property type="project" value="TreeGrafter"/>
</dbReference>
<dbReference type="EMBL" id="JAAAIP010000413">
    <property type="protein sequence ID" value="KAG0317643.1"/>
    <property type="molecule type" value="Genomic_DNA"/>
</dbReference>
<evidence type="ECO:0000256" key="5">
    <source>
        <dbReference type="ARBA" id="ARBA00023136"/>
    </source>
</evidence>
<feature type="transmembrane region" description="Helical" evidence="7">
    <location>
        <begin position="49"/>
        <end position="70"/>
    </location>
</feature>
<evidence type="ECO:0000256" key="7">
    <source>
        <dbReference type="SAM" id="Phobius"/>
    </source>
</evidence>
<comment type="subcellular location">
    <subcellularLocation>
        <location evidence="1">Membrane</location>
        <topology evidence="1">Multi-pass membrane protein</topology>
    </subcellularLocation>
</comment>
<dbReference type="InterPro" id="IPR004299">
    <property type="entry name" value="MBOAT_fam"/>
</dbReference>
<dbReference type="GO" id="GO:0030258">
    <property type="term" value="P:lipid modification"/>
    <property type="evidence" value="ECO:0007669"/>
    <property type="project" value="TreeGrafter"/>
</dbReference>
<proteinExistence type="predicted"/>
<organism evidence="8 9">
    <name type="scientific">Dissophora globulifera</name>
    <dbReference type="NCBI Taxonomy" id="979702"/>
    <lineage>
        <taxon>Eukaryota</taxon>
        <taxon>Fungi</taxon>
        <taxon>Fungi incertae sedis</taxon>
        <taxon>Mucoromycota</taxon>
        <taxon>Mortierellomycotina</taxon>
        <taxon>Mortierellomycetes</taxon>
        <taxon>Mortierellales</taxon>
        <taxon>Mortierellaceae</taxon>
        <taxon>Dissophora</taxon>
    </lineage>
</organism>
<keyword evidence="5 7" id="KW-0472">Membrane</keyword>
<dbReference type="Proteomes" id="UP000738325">
    <property type="component" value="Unassembled WGS sequence"/>
</dbReference>
<dbReference type="OrthoDB" id="286734at2759"/>
<sequence>MLEWFFDPLSEAVSFPADQLRCLGALFLAYPLALIFRHLPANNPNIKHLASILTSFFLFIVIVDDLVGLLHLLGSSIAVWRVMASVKGKWGPRIVFIGVMLHMSVSHLMRQLNDYRGEKIDHTGPQMILTMKLTSWAFSVQDGRRNPKELSKYQQEHAIATFPNLLHYLSYIFFFPGVLVGPTFEYMDYIRFIDLSELRDIKTGKIHWPSGRIKAAMTSFFFSLIALASLAILGPKLDVLWTLDPAFKALPFALRFGYVMLAAFAARFKYYAVWKMAEGACVLAGFGYNGQDPKTGEARWDASSNIDIFKYEFGESIKALSDSWNKGTNKWLKNSVYFRVVKPGAKPGAVETFSTFAVSALWHGFYPGYYLMFISSAFALTAGKLLRAHVRPRFVSATTGKTPRWYNALGIVATQITMNYLSMSFLILSFKESVALWKDLYYVVHIGIAVVILLTPVLLPVKRKSKRDQHQKLSAKEEAEMVKDTVEELAAEVATAAVVSNAEVLDGSAAFKLKTL</sequence>
<dbReference type="InterPro" id="IPR049941">
    <property type="entry name" value="LPLAT_7/PORCN-like"/>
</dbReference>
<evidence type="ECO:0000256" key="1">
    <source>
        <dbReference type="ARBA" id="ARBA00004141"/>
    </source>
</evidence>
<comment type="caution">
    <text evidence="8">The sequence shown here is derived from an EMBL/GenBank/DDBJ whole genome shotgun (WGS) entry which is preliminary data.</text>
</comment>
<keyword evidence="6 8" id="KW-0012">Acyltransferase</keyword>
<dbReference type="PANTHER" id="PTHR13906">
    <property type="entry name" value="PORCUPINE"/>
    <property type="match status" value="1"/>
</dbReference>
<protein>
    <submittedName>
        <fullName evidence="8">Lysophospholipid acyltransferase</fullName>
    </submittedName>
</protein>
<evidence type="ECO:0000256" key="2">
    <source>
        <dbReference type="ARBA" id="ARBA00022679"/>
    </source>
</evidence>
<dbReference type="GO" id="GO:0005783">
    <property type="term" value="C:endoplasmic reticulum"/>
    <property type="evidence" value="ECO:0007669"/>
    <property type="project" value="TreeGrafter"/>
</dbReference>
<gene>
    <name evidence="8" type="primary">ALE1</name>
    <name evidence="8" type="ORF">BGZ99_006186</name>
</gene>
<evidence type="ECO:0000313" key="9">
    <source>
        <dbReference type="Proteomes" id="UP000738325"/>
    </source>
</evidence>
<dbReference type="GO" id="GO:0016020">
    <property type="term" value="C:membrane"/>
    <property type="evidence" value="ECO:0007669"/>
    <property type="project" value="UniProtKB-SubCell"/>
</dbReference>
<feature type="transmembrane region" description="Helical" evidence="7">
    <location>
        <begin position="246"/>
        <end position="266"/>
    </location>
</feature>
<dbReference type="Pfam" id="PF03062">
    <property type="entry name" value="MBOAT"/>
    <property type="match status" value="1"/>
</dbReference>
<dbReference type="GO" id="GO:0003841">
    <property type="term" value="F:1-acylglycerol-3-phosphate O-acyltransferase activity"/>
    <property type="evidence" value="ECO:0007669"/>
    <property type="project" value="TreeGrafter"/>
</dbReference>
<evidence type="ECO:0000256" key="6">
    <source>
        <dbReference type="ARBA" id="ARBA00023315"/>
    </source>
</evidence>